<keyword evidence="4" id="KW-1133">Transmembrane helix</keyword>
<dbReference type="eggNOG" id="KOG1287">
    <property type="taxonomic scope" value="Eukaryota"/>
</dbReference>
<keyword evidence="4" id="KW-0472">Membrane</keyword>
<reference evidence="6" key="1">
    <citation type="journal article" date="2013" name="Nature">
        <title>Pan genome of the phytoplankton Emiliania underpins its global distribution.</title>
        <authorList>
            <person name="Read B.A."/>
            <person name="Kegel J."/>
            <person name="Klute M.J."/>
            <person name="Kuo A."/>
            <person name="Lefebvre S.C."/>
            <person name="Maumus F."/>
            <person name="Mayer C."/>
            <person name="Miller J."/>
            <person name="Monier A."/>
            <person name="Salamov A."/>
            <person name="Young J."/>
            <person name="Aguilar M."/>
            <person name="Claverie J.M."/>
            <person name="Frickenhaus S."/>
            <person name="Gonzalez K."/>
            <person name="Herman E.K."/>
            <person name="Lin Y.C."/>
            <person name="Napier J."/>
            <person name="Ogata H."/>
            <person name="Sarno A.F."/>
            <person name="Shmutz J."/>
            <person name="Schroeder D."/>
            <person name="de Vargas C."/>
            <person name="Verret F."/>
            <person name="von Dassow P."/>
            <person name="Valentin K."/>
            <person name="Van de Peer Y."/>
            <person name="Wheeler G."/>
            <person name="Dacks J.B."/>
            <person name="Delwiche C.F."/>
            <person name="Dyhrman S.T."/>
            <person name="Glockner G."/>
            <person name="John U."/>
            <person name="Richards T."/>
            <person name="Worden A.Z."/>
            <person name="Zhang X."/>
            <person name="Grigoriev I.V."/>
            <person name="Allen A.E."/>
            <person name="Bidle K."/>
            <person name="Borodovsky M."/>
            <person name="Bowler C."/>
            <person name="Brownlee C."/>
            <person name="Cock J.M."/>
            <person name="Elias M."/>
            <person name="Gladyshev V.N."/>
            <person name="Groth M."/>
            <person name="Guda C."/>
            <person name="Hadaegh A."/>
            <person name="Iglesias-Rodriguez M.D."/>
            <person name="Jenkins J."/>
            <person name="Jones B.M."/>
            <person name="Lawson T."/>
            <person name="Leese F."/>
            <person name="Lindquist E."/>
            <person name="Lobanov A."/>
            <person name="Lomsadze A."/>
            <person name="Malik S.B."/>
            <person name="Marsh M.E."/>
            <person name="Mackinder L."/>
            <person name="Mock T."/>
            <person name="Mueller-Roeber B."/>
            <person name="Pagarete A."/>
            <person name="Parker M."/>
            <person name="Probert I."/>
            <person name="Quesneville H."/>
            <person name="Raines C."/>
            <person name="Rensing S.A."/>
            <person name="Riano-Pachon D.M."/>
            <person name="Richier S."/>
            <person name="Rokitta S."/>
            <person name="Shiraiwa Y."/>
            <person name="Soanes D.M."/>
            <person name="van der Giezen M."/>
            <person name="Wahlund T.M."/>
            <person name="Williams B."/>
            <person name="Wilson W."/>
            <person name="Wolfe G."/>
            <person name="Wurch L.L."/>
        </authorList>
    </citation>
    <scope>NUCLEOTIDE SEQUENCE</scope>
</reference>
<dbReference type="KEGG" id="ehx:EMIHUDRAFT_238517"/>
<keyword evidence="2" id="KW-0813">Transport</keyword>
<dbReference type="GO" id="GO:0022857">
    <property type="term" value="F:transmembrane transporter activity"/>
    <property type="evidence" value="ECO:0007669"/>
    <property type="project" value="InterPro"/>
</dbReference>
<feature type="transmembrane region" description="Helical" evidence="4">
    <location>
        <begin position="15"/>
        <end position="33"/>
    </location>
</feature>
<dbReference type="EnsemblProtists" id="EOD24390">
    <property type="protein sequence ID" value="EOD24390"/>
    <property type="gene ID" value="EMIHUDRAFT_238517"/>
</dbReference>
<dbReference type="PANTHER" id="PTHR45826">
    <property type="entry name" value="POLYAMINE TRANSPORTER PUT1"/>
    <property type="match status" value="1"/>
</dbReference>
<dbReference type="RefSeq" id="XP_005776819.1">
    <property type="nucleotide sequence ID" value="XM_005776762.1"/>
</dbReference>
<sequence>MGMGSGGGTRPGKKIGVWGMVVVGFFWVHGGIYGNEAMLMAGPPLYVFIMLGVVPFVYSLPIALIVAELSTAFPEDGGYVVWVPMSEFRRGILSTALVGMVTGINLLGTDMMVKFNTLLAAVSLAPTVLFVAIGMPRLEPERTLPCTLAGELEQPRRTFLISIGILFPAVLLLSTE</sequence>
<dbReference type="PANTHER" id="PTHR45826:SF2">
    <property type="entry name" value="AMINO ACID TRANSPORTER"/>
    <property type="match status" value="1"/>
</dbReference>
<keyword evidence="6" id="KW-1185">Reference proteome</keyword>
<evidence type="ECO:0000256" key="1">
    <source>
        <dbReference type="ARBA" id="ARBA00004651"/>
    </source>
</evidence>
<comment type="subcellular location">
    <subcellularLocation>
        <location evidence="1">Cell membrane</location>
        <topology evidence="1">Multi-pass membrane protein</topology>
    </subcellularLocation>
</comment>
<evidence type="ECO:0008006" key="7">
    <source>
        <dbReference type="Google" id="ProtNLM"/>
    </source>
</evidence>
<dbReference type="GO" id="GO:0005886">
    <property type="term" value="C:plasma membrane"/>
    <property type="evidence" value="ECO:0007669"/>
    <property type="project" value="UniProtKB-SubCell"/>
</dbReference>
<keyword evidence="4" id="KW-0812">Transmembrane</keyword>
<organism evidence="5 6">
    <name type="scientific">Emiliania huxleyi (strain CCMP1516)</name>
    <dbReference type="NCBI Taxonomy" id="280463"/>
    <lineage>
        <taxon>Eukaryota</taxon>
        <taxon>Haptista</taxon>
        <taxon>Haptophyta</taxon>
        <taxon>Prymnesiophyceae</taxon>
        <taxon>Isochrysidales</taxon>
        <taxon>Noelaerhabdaceae</taxon>
        <taxon>Emiliania</taxon>
    </lineage>
</organism>
<feature type="transmembrane region" description="Helical" evidence="4">
    <location>
        <begin position="45"/>
        <end position="67"/>
    </location>
</feature>
<dbReference type="Gene3D" id="1.20.1740.10">
    <property type="entry name" value="Amino acid/polyamine transporter I"/>
    <property type="match status" value="1"/>
</dbReference>
<dbReference type="STRING" id="2903.R1ECH8"/>
<dbReference type="InterPro" id="IPR044566">
    <property type="entry name" value="RMV1-like"/>
</dbReference>
<reference evidence="5" key="2">
    <citation type="submission" date="2024-10" db="UniProtKB">
        <authorList>
            <consortium name="EnsemblProtists"/>
        </authorList>
    </citation>
    <scope>IDENTIFICATION</scope>
</reference>
<feature type="transmembrane region" description="Helical" evidence="4">
    <location>
        <begin position="158"/>
        <end position="175"/>
    </location>
</feature>
<dbReference type="Proteomes" id="UP000013827">
    <property type="component" value="Unassembled WGS sequence"/>
</dbReference>
<dbReference type="GeneID" id="17269937"/>
<evidence type="ECO:0000313" key="6">
    <source>
        <dbReference type="Proteomes" id="UP000013827"/>
    </source>
</evidence>
<evidence type="ECO:0000256" key="3">
    <source>
        <dbReference type="ARBA" id="ARBA00022475"/>
    </source>
</evidence>
<dbReference type="PaxDb" id="2903-EOD24390"/>
<keyword evidence="3" id="KW-1003">Cell membrane</keyword>
<evidence type="ECO:0000313" key="5">
    <source>
        <dbReference type="EnsemblProtists" id="EOD24390"/>
    </source>
</evidence>
<dbReference type="HOGENOM" id="CLU_1527968_0_0_1"/>
<name>A0A0D3JLK5_EMIH1</name>
<feature type="transmembrane region" description="Helical" evidence="4">
    <location>
        <begin position="118"/>
        <end position="138"/>
    </location>
</feature>
<dbReference type="AlphaFoldDB" id="A0A0D3JLK5"/>
<feature type="transmembrane region" description="Helical" evidence="4">
    <location>
        <begin position="87"/>
        <end position="106"/>
    </location>
</feature>
<accession>A0A0D3JLK5</accession>
<protein>
    <recommendedName>
        <fullName evidence="7">Amino acid permease/ SLC12A domain-containing protein</fullName>
    </recommendedName>
</protein>
<evidence type="ECO:0000256" key="4">
    <source>
        <dbReference type="SAM" id="Phobius"/>
    </source>
</evidence>
<evidence type="ECO:0000256" key="2">
    <source>
        <dbReference type="ARBA" id="ARBA00022448"/>
    </source>
</evidence>
<proteinExistence type="predicted"/>